<protein>
    <submittedName>
        <fullName evidence="1">2832_t:CDS:1</fullName>
    </submittedName>
</protein>
<gene>
    <name evidence="1" type="ORF">DHETER_LOCUS2422</name>
</gene>
<name>A0ACA9KQU5_9GLOM</name>
<comment type="caution">
    <text evidence="1">The sequence shown here is derived from an EMBL/GenBank/DDBJ whole genome shotgun (WGS) entry which is preliminary data.</text>
</comment>
<organism evidence="1 2">
    <name type="scientific">Dentiscutata heterogama</name>
    <dbReference type="NCBI Taxonomy" id="1316150"/>
    <lineage>
        <taxon>Eukaryota</taxon>
        <taxon>Fungi</taxon>
        <taxon>Fungi incertae sedis</taxon>
        <taxon>Mucoromycota</taxon>
        <taxon>Glomeromycotina</taxon>
        <taxon>Glomeromycetes</taxon>
        <taxon>Diversisporales</taxon>
        <taxon>Gigasporaceae</taxon>
        <taxon>Dentiscutata</taxon>
    </lineage>
</organism>
<proteinExistence type="predicted"/>
<reference evidence="1" key="1">
    <citation type="submission" date="2021-06" db="EMBL/GenBank/DDBJ databases">
        <authorList>
            <person name="Kallberg Y."/>
            <person name="Tangrot J."/>
            <person name="Rosling A."/>
        </authorList>
    </citation>
    <scope>NUCLEOTIDE SEQUENCE</scope>
    <source>
        <strain evidence="1">IL203A</strain>
    </source>
</reference>
<feature type="non-terminal residue" evidence="1">
    <location>
        <position position="1"/>
    </location>
</feature>
<evidence type="ECO:0000313" key="2">
    <source>
        <dbReference type="Proteomes" id="UP000789702"/>
    </source>
</evidence>
<sequence>NAQRVELLEQKNFNIIHNSQVSFTVLGYKIDVNENPDKAL</sequence>
<dbReference type="EMBL" id="CAJVPU010001770">
    <property type="protein sequence ID" value="CAG8487893.1"/>
    <property type="molecule type" value="Genomic_DNA"/>
</dbReference>
<keyword evidence="2" id="KW-1185">Reference proteome</keyword>
<evidence type="ECO:0000313" key="1">
    <source>
        <dbReference type="EMBL" id="CAG8487893.1"/>
    </source>
</evidence>
<dbReference type="Proteomes" id="UP000789702">
    <property type="component" value="Unassembled WGS sequence"/>
</dbReference>
<accession>A0ACA9KQU5</accession>